<protein>
    <submittedName>
        <fullName evidence="13">Lysine 2,3-aminomutase</fullName>
        <ecNumber evidence="13">5.4.3.2</ecNumber>
    </submittedName>
</protein>
<accession>A0A6J4I4T8</accession>
<keyword evidence="2 9" id="KW-0004">4Fe-4S</keyword>
<feature type="region of interest" description="Disordered" evidence="11">
    <location>
        <begin position="357"/>
        <end position="386"/>
    </location>
</feature>
<keyword evidence="5 10" id="KW-0663">Pyridoxal phosphate</keyword>
<feature type="binding site" evidence="9">
    <location>
        <position position="103"/>
    </location>
    <ligand>
        <name>[4Fe-4S] cluster</name>
        <dbReference type="ChEBI" id="CHEBI:49883"/>
        <note>4Fe-4S-S-AdoMet</note>
    </ligand>
</feature>
<dbReference type="PROSITE" id="PS51918">
    <property type="entry name" value="RADICAL_SAM"/>
    <property type="match status" value="1"/>
</dbReference>
<dbReference type="NCBIfam" id="TIGR00238">
    <property type="entry name" value="KamA family radical SAM protein"/>
    <property type="match status" value="1"/>
</dbReference>
<keyword evidence="3" id="KW-0949">S-adenosyl-L-methionine</keyword>
<evidence type="ECO:0000256" key="7">
    <source>
        <dbReference type="ARBA" id="ARBA00023014"/>
    </source>
</evidence>
<dbReference type="InterPro" id="IPR007197">
    <property type="entry name" value="rSAM"/>
</dbReference>
<evidence type="ECO:0000259" key="12">
    <source>
        <dbReference type="PROSITE" id="PS51918"/>
    </source>
</evidence>
<dbReference type="InterPro" id="IPR013785">
    <property type="entry name" value="Aldolase_TIM"/>
</dbReference>
<dbReference type="SFLD" id="SFLDS00029">
    <property type="entry name" value="Radical_SAM"/>
    <property type="match status" value="1"/>
</dbReference>
<evidence type="ECO:0000256" key="4">
    <source>
        <dbReference type="ARBA" id="ARBA00022723"/>
    </source>
</evidence>
<evidence type="ECO:0000256" key="9">
    <source>
        <dbReference type="PIRSR" id="PIRSR004911-1"/>
    </source>
</evidence>
<keyword evidence="8 13" id="KW-0413">Isomerase</keyword>
<keyword evidence="7 9" id="KW-0411">Iron-sulfur</keyword>
<comment type="cofactor">
    <cofactor evidence="1 10">
        <name>pyridoxal 5'-phosphate</name>
        <dbReference type="ChEBI" id="CHEBI:597326"/>
    </cofactor>
</comment>
<evidence type="ECO:0000256" key="1">
    <source>
        <dbReference type="ARBA" id="ARBA00001933"/>
    </source>
</evidence>
<feature type="modified residue" description="N6-(pyridoxal phosphate)lysine" evidence="10">
    <location>
        <position position="314"/>
    </location>
</feature>
<dbReference type="SFLD" id="SFLDG01070">
    <property type="entry name" value="PLP-dependent"/>
    <property type="match status" value="1"/>
</dbReference>
<feature type="domain" description="Radical SAM core" evidence="12">
    <location>
        <begin position="89"/>
        <end position="307"/>
    </location>
</feature>
<dbReference type="SUPFAM" id="SSF102114">
    <property type="entry name" value="Radical SAM enzymes"/>
    <property type="match status" value="1"/>
</dbReference>
<dbReference type="EC" id="5.4.3.2" evidence="13"/>
<sequence>MEEWQRLLKEGINNADQLFERFGVDKALAERISEDFRIRINGYYLSLIEEPGDPIWRQVVPDAAELEDVDCPDDPLNEEGDSPVPNLTHRYPDRVLFLVNHQCPIYCRFCTRKRKVSEPGWWSKDTLKLGIDYIRAHTEVRDIIVSGGDPMMLPDHMIDWILGELRSIPHVEIIRIGSRVPCALPQRITPELCAILKKYHPIYVNTHFNHPREVNEVTKKHCGMLADAGVPIGCQTVLLKGVNDDPAVMKELMQKLLTIRVRPYYIYQADLTKGTNYFRTRVEKGLEIVKALRGHTSGLAVPHFVIDAPGGGGKIPLLPEYVTEINDKEVVMRNYEGKVFRYPQVQGEGAVATVDADSAPSVSNVGDGDGRDGGDGAVTNGNGRMTIGSPSAAAAAGITRERVARTVQVAEPSMLVE</sequence>
<dbReference type="Pfam" id="PF04055">
    <property type="entry name" value="Radical_SAM"/>
    <property type="match status" value="1"/>
</dbReference>
<evidence type="ECO:0000256" key="6">
    <source>
        <dbReference type="ARBA" id="ARBA00023004"/>
    </source>
</evidence>
<dbReference type="CDD" id="cd01335">
    <property type="entry name" value="Radical_SAM"/>
    <property type="match status" value="1"/>
</dbReference>
<dbReference type="InterPro" id="IPR003739">
    <property type="entry name" value="Lys_aminomutase/Glu_NH3_mut"/>
</dbReference>
<evidence type="ECO:0000313" key="13">
    <source>
        <dbReference type="EMBL" id="CAA9241120.1"/>
    </source>
</evidence>
<keyword evidence="6" id="KW-0408">Iron</keyword>
<evidence type="ECO:0000256" key="11">
    <source>
        <dbReference type="SAM" id="MobiDB-lite"/>
    </source>
</evidence>
<dbReference type="GO" id="GO:0046872">
    <property type="term" value="F:metal ion binding"/>
    <property type="evidence" value="ECO:0007669"/>
    <property type="project" value="UniProtKB-KW"/>
</dbReference>
<name>A0A6J4I4T8_9CHLR</name>
<evidence type="ECO:0000256" key="8">
    <source>
        <dbReference type="ARBA" id="ARBA00023235"/>
    </source>
</evidence>
<dbReference type="PANTHER" id="PTHR30538">
    <property type="entry name" value="LYSINE 2,3-AMINOMUTASE-RELATED"/>
    <property type="match status" value="1"/>
</dbReference>
<dbReference type="InterPro" id="IPR058240">
    <property type="entry name" value="rSAM_sf"/>
</dbReference>
<dbReference type="EMBL" id="CADCTC010000096">
    <property type="protein sequence ID" value="CAA9241120.1"/>
    <property type="molecule type" value="Genomic_DNA"/>
</dbReference>
<dbReference type="AlphaFoldDB" id="A0A6J4I4T8"/>
<evidence type="ECO:0000256" key="10">
    <source>
        <dbReference type="PIRSR" id="PIRSR603739-50"/>
    </source>
</evidence>
<feature type="binding site" evidence="9">
    <location>
        <position position="107"/>
    </location>
    <ligand>
        <name>[4Fe-4S] cluster</name>
        <dbReference type="ChEBI" id="CHEBI:49883"/>
        <note>4Fe-4S-S-AdoMet</note>
    </ligand>
</feature>
<proteinExistence type="predicted"/>
<dbReference type="PANTHER" id="PTHR30538:SF1">
    <property type="entry name" value="L-LYSINE 2,3-AMINOMUTASE"/>
    <property type="match status" value="1"/>
</dbReference>
<dbReference type="Pfam" id="PF12544">
    <property type="entry name" value="LAM_C"/>
    <property type="match status" value="1"/>
</dbReference>
<reference evidence="13" key="1">
    <citation type="submission" date="2020-02" db="EMBL/GenBank/DDBJ databases">
        <authorList>
            <person name="Meier V. D."/>
        </authorList>
    </citation>
    <scope>NUCLEOTIDE SEQUENCE</scope>
    <source>
        <strain evidence="13">AVDCRST_MAG77</strain>
    </source>
</reference>
<dbReference type="PIRSF" id="PIRSF004911">
    <property type="entry name" value="DUF160"/>
    <property type="match status" value="1"/>
</dbReference>
<dbReference type="GO" id="GO:0051539">
    <property type="term" value="F:4 iron, 4 sulfur cluster binding"/>
    <property type="evidence" value="ECO:0007669"/>
    <property type="project" value="UniProtKB-KW"/>
</dbReference>
<organism evidence="13">
    <name type="scientific">uncultured Chloroflexota bacterium</name>
    <dbReference type="NCBI Taxonomy" id="166587"/>
    <lineage>
        <taxon>Bacteria</taxon>
        <taxon>Bacillati</taxon>
        <taxon>Chloroflexota</taxon>
        <taxon>environmental samples</taxon>
    </lineage>
</organism>
<dbReference type="Gene3D" id="3.20.20.70">
    <property type="entry name" value="Aldolase class I"/>
    <property type="match status" value="1"/>
</dbReference>
<keyword evidence="4 9" id="KW-0479">Metal-binding</keyword>
<dbReference type="GO" id="GO:0050066">
    <property type="term" value="F:L-lysine 2,3-aminomutase activity"/>
    <property type="evidence" value="ECO:0007669"/>
    <property type="project" value="UniProtKB-EC"/>
</dbReference>
<evidence type="ECO:0000256" key="3">
    <source>
        <dbReference type="ARBA" id="ARBA00022691"/>
    </source>
</evidence>
<gene>
    <name evidence="13" type="ORF">AVDCRST_MAG77-1544</name>
</gene>
<feature type="binding site" evidence="9">
    <location>
        <position position="110"/>
    </location>
    <ligand>
        <name>[4Fe-4S] cluster</name>
        <dbReference type="ChEBI" id="CHEBI:49883"/>
        <note>4Fe-4S-S-AdoMet</note>
    </ligand>
</feature>
<dbReference type="InterPro" id="IPR025895">
    <property type="entry name" value="LAM_C_dom"/>
</dbReference>
<evidence type="ECO:0000256" key="5">
    <source>
        <dbReference type="ARBA" id="ARBA00022898"/>
    </source>
</evidence>
<evidence type="ECO:0000256" key="2">
    <source>
        <dbReference type="ARBA" id="ARBA00022485"/>
    </source>
</evidence>